<dbReference type="PANTHER" id="PTHR24305:SF166">
    <property type="entry name" value="CYTOCHROME P450 12A4, MITOCHONDRIAL-RELATED"/>
    <property type="match status" value="1"/>
</dbReference>
<evidence type="ECO:0000256" key="11">
    <source>
        <dbReference type="ARBA" id="ARBA00023033"/>
    </source>
</evidence>
<evidence type="ECO:0000256" key="7">
    <source>
        <dbReference type="ARBA" id="ARBA00022723"/>
    </source>
</evidence>
<organism evidence="15 16">
    <name type="scientific">Marasmiellus scandens</name>
    <dbReference type="NCBI Taxonomy" id="2682957"/>
    <lineage>
        <taxon>Eukaryota</taxon>
        <taxon>Fungi</taxon>
        <taxon>Dikarya</taxon>
        <taxon>Basidiomycota</taxon>
        <taxon>Agaricomycotina</taxon>
        <taxon>Agaricomycetes</taxon>
        <taxon>Agaricomycetidae</taxon>
        <taxon>Agaricales</taxon>
        <taxon>Marasmiineae</taxon>
        <taxon>Omphalotaceae</taxon>
        <taxon>Marasmiellus</taxon>
    </lineage>
</organism>
<evidence type="ECO:0000256" key="3">
    <source>
        <dbReference type="ARBA" id="ARBA00004721"/>
    </source>
</evidence>
<dbReference type="PANTHER" id="PTHR24305">
    <property type="entry name" value="CYTOCHROME P450"/>
    <property type="match status" value="1"/>
</dbReference>
<sequence>MLSKSLSLSVSDLAILFSVGSAFFLLRRVFYFIRRPLKFLRGPKPSSFLAGYEHDLSTQISIGDTEYRWYQEYGPTFRASGAYGEDVLMTGDPKALQYVLQTSGYRFRRTIEFRRQISRTFGRGVLWADGELHQRHRKVLSPAFSAQQLKQFLTMFQQSVNQLSSIWKEEITQNGSNEKVLNIPLWLNKITLDVIGKTSFDFDFGALDDKDVPLRSLLQNLFNDSAMPSISVSLHRTLDRYAPLIVDMFPVKQNIREKEFFGELETVAQSLYKRKQTDDVEWKNEKNDILSVLARANQAGDPKKKLDDSEVLSQIATMVGAGQDTISFSTTYLLYELSRHPEDQTRFYHEIRQLREKIGPDTVPSSHDYDSMSYLNAVIKEALRLHSVFAVLFREASEDDIIPLEFPVTTASGETTKQIPIKKGQRIHMGLGASNRLECVWGSDANEWNPSRFLQSGTRLSETSIGIVSNLATFGGGNRGCIGWRFGYMEMQSILFGLLDSFEFIFPTVPSDDNPGQMKDEYELQRTPTGFMVPAVKGKTFKGPEMPLRVKMRAV</sequence>
<name>A0ABR1JPY7_9AGAR</name>
<dbReference type="InterPro" id="IPR036396">
    <property type="entry name" value="Cyt_P450_sf"/>
</dbReference>
<comment type="cofactor">
    <cofactor evidence="1">
        <name>heme</name>
        <dbReference type="ChEBI" id="CHEBI:30413"/>
    </cofactor>
</comment>
<comment type="subcellular location">
    <subcellularLocation>
        <location evidence="2">Membrane</location>
    </subcellularLocation>
</comment>
<evidence type="ECO:0000256" key="4">
    <source>
        <dbReference type="ARBA" id="ARBA00010617"/>
    </source>
</evidence>
<evidence type="ECO:0000256" key="13">
    <source>
        <dbReference type="RuleBase" id="RU000461"/>
    </source>
</evidence>
<dbReference type="PRINTS" id="PR00385">
    <property type="entry name" value="P450"/>
</dbReference>
<evidence type="ECO:0000256" key="8">
    <source>
        <dbReference type="ARBA" id="ARBA00022989"/>
    </source>
</evidence>
<keyword evidence="12 14" id="KW-0472">Membrane</keyword>
<keyword evidence="8 14" id="KW-1133">Transmembrane helix</keyword>
<keyword evidence="11 13" id="KW-0503">Monooxygenase</keyword>
<evidence type="ECO:0000256" key="5">
    <source>
        <dbReference type="ARBA" id="ARBA00022617"/>
    </source>
</evidence>
<comment type="pathway">
    <text evidence="3">Secondary metabolite biosynthesis; terpenoid biosynthesis.</text>
</comment>
<evidence type="ECO:0008006" key="17">
    <source>
        <dbReference type="Google" id="ProtNLM"/>
    </source>
</evidence>
<evidence type="ECO:0000256" key="2">
    <source>
        <dbReference type="ARBA" id="ARBA00004370"/>
    </source>
</evidence>
<evidence type="ECO:0000256" key="12">
    <source>
        <dbReference type="ARBA" id="ARBA00023136"/>
    </source>
</evidence>
<evidence type="ECO:0000256" key="6">
    <source>
        <dbReference type="ARBA" id="ARBA00022692"/>
    </source>
</evidence>
<gene>
    <name evidence="15" type="ORF">VKT23_006067</name>
</gene>
<evidence type="ECO:0000313" key="15">
    <source>
        <dbReference type="EMBL" id="KAK7464862.1"/>
    </source>
</evidence>
<evidence type="ECO:0000256" key="14">
    <source>
        <dbReference type="SAM" id="Phobius"/>
    </source>
</evidence>
<accession>A0ABR1JPY7</accession>
<keyword evidence="16" id="KW-1185">Reference proteome</keyword>
<keyword evidence="5 13" id="KW-0349">Heme</keyword>
<evidence type="ECO:0000256" key="1">
    <source>
        <dbReference type="ARBA" id="ARBA00001971"/>
    </source>
</evidence>
<dbReference type="EMBL" id="JBANRG010000007">
    <property type="protein sequence ID" value="KAK7464862.1"/>
    <property type="molecule type" value="Genomic_DNA"/>
</dbReference>
<keyword evidence="6 14" id="KW-0812">Transmembrane</keyword>
<dbReference type="Pfam" id="PF00067">
    <property type="entry name" value="p450"/>
    <property type="match status" value="1"/>
</dbReference>
<dbReference type="Proteomes" id="UP001498398">
    <property type="component" value="Unassembled WGS sequence"/>
</dbReference>
<dbReference type="InterPro" id="IPR017972">
    <property type="entry name" value="Cyt_P450_CS"/>
</dbReference>
<comment type="similarity">
    <text evidence="4 13">Belongs to the cytochrome P450 family.</text>
</comment>
<proteinExistence type="inferred from homology"/>
<evidence type="ECO:0000256" key="9">
    <source>
        <dbReference type="ARBA" id="ARBA00023002"/>
    </source>
</evidence>
<keyword evidence="9 13" id="KW-0560">Oxidoreductase</keyword>
<keyword evidence="7 13" id="KW-0479">Metal-binding</keyword>
<dbReference type="SUPFAM" id="SSF48264">
    <property type="entry name" value="Cytochrome P450"/>
    <property type="match status" value="1"/>
</dbReference>
<dbReference type="InterPro" id="IPR001128">
    <property type="entry name" value="Cyt_P450"/>
</dbReference>
<dbReference type="PRINTS" id="PR00463">
    <property type="entry name" value="EP450I"/>
</dbReference>
<comment type="caution">
    <text evidence="15">The sequence shown here is derived from an EMBL/GenBank/DDBJ whole genome shotgun (WGS) entry which is preliminary data.</text>
</comment>
<dbReference type="Gene3D" id="1.10.630.10">
    <property type="entry name" value="Cytochrome P450"/>
    <property type="match status" value="1"/>
</dbReference>
<evidence type="ECO:0000313" key="16">
    <source>
        <dbReference type="Proteomes" id="UP001498398"/>
    </source>
</evidence>
<protein>
    <recommendedName>
        <fullName evidence="17">Cytochrome P450</fullName>
    </recommendedName>
</protein>
<feature type="transmembrane region" description="Helical" evidence="14">
    <location>
        <begin position="6"/>
        <end position="26"/>
    </location>
</feature>
<reference evidence="15 16" key="1">
    <citation type="submission" date="2024-01" db="EMBL/GenBank/DDBJ databases">
        <title>A draft genome for the cacao thread blight pathogen Marasmiellus scandens.</title>
        <authorList>
            <person name="Baruah I.K."/>
            <person name="Leung J."/>
            <person name="Bukari Y."/>
            <person name="Amoako-Attah I."/>
            <person name="Meinhardt L.W."/>
            <person name="Bailey B.A."/>
            <person name="Cohen S.P."/>
        </authorList>
    </citation>
    <scope>NUCLEOTIDE SEQUENCE [LARGE SCALE GENOMIC DNA]</scope>
    <source>
        <strain evidence="15 16">GH-19</strain>
    </source>
</reference>
<evidence type="ECO:0000256" key="10">
    <source>
        <dbReference type="ARBA" id="ARBA00023004"/>
    </source>
</evidence>
<dbReference type="InterPro" id="IPR050121">
    <property type="entry name" value="Cytochrome_P450_monoxygenase"/>
</dbReference>
<keyword evidence="10 13" id="KW-0408">Iron</keyword>
<dbReference type="PROSITE" id="PS00086">
    <property type="entry name" value="CYTOCHROME_P450"/>
    <property type="match status" value="1"/>
</dbReference>
<dbReference type="InterPro" id="IPR002401">
    <property type="entry name" value="Cyt_P450_E_grp-I"/>
</dbReference>